<name>A0A6N8H9U1_9FLAO</name>
<evidence type="ECO:0000313" key="2">
    <source>
        <dbReference type="Proteomes" id="UP000433945"/>
    </source>
</evidence>
<keyword evidence="2" id="KW-1185">Reference proteome</keyword>
<reference evidence="1 2" key="1">
    <citation type="submission" date="2019-12" db="EMBL/GenBank/DDBJ databases">
        <authorList>
            <person name="Sun J.-Q."/>
        </authorList>
    </citation>
    <scope>NUCLEOTIDE SEQUENCE [LARGE SCALE GENOMIC DNA]</scope>
    <source>
        <strain evidence="1 2">JCM 17928</strain>
    </source>
</reference>
<gene>
    <name evidence="1" type="ORF">GN157_05055</name>
</gene>
<evidence type="ECO:0008006" key="3">
    <source>
        <dbReference type="Google" id="ProtNLM"/>
    </source>
</evidence>
<dbReference type="EMBL" id="WOWP01000013">
    <property type="protein sequence ID" value="MUV03072.1"/>
    <property type="molecule type" value="Genomic_DNA"/>
</dbReference>
<dbReference type="RefSeq" id="WP_157482019.1">
    <property type="nucleotide sequence ID" value="NZ_WOWP01000013.1"/>
</dbReference>
<dbReference type="Proteomes" id="UP000433945">
    <property type="component" value="Unassembled WGS sequence"/>
</dbReference>
<organism evidence="1 2">
    <name type="scientific">Flavobacterium rakeshii</name>
    <dbReference type="NCBI Taxonomy" id="1038845"/>
    <lineage>
        <taxon>Bacteria</taxon>
        <taxon>Pseudomonadati</taxon>
        <taxon>Bacteroidota</taxon>
        <taxon>Flavobacteriia</taxon>
        <taxon>Flavobacteriales</taxon>
        <taxon>Flavobacteriaceae</taxon>
        <taxon>Flavobacterium</taxon>
    </lineage>
</organism>
<comment type="caution">
    <text evidence="1">The sequence shown here is derived from an EMBL/GenBank/DDBJ whole genome shotgun (WGS) entry which is preliminary data.</text>
</comment>
<proteinExistence type="predicted"/>
<sequence length="286" mass="33436">MKLRLFYFATFVALMSCSDDDYTPLETKSIKSVTTFYNDGDEIKDSETFFYMDLPAKRYVYKNGQDFASEWFMYDAATMYLSSYNYLQENREDSLDKSIYYDEEGRIKTIYIYDYTPQVVLYTNTYDYSVNGEIRLYQQKDDNSVITNQEIQYSLNSMGDIYKITAFDSNSDIMYVTEAEYTGDVLTSVTKTEYQDGISGQQTTVNYNYNTSLEVKGSYLNLTVSQLGTNNNSILFYNGFEVFKDSYIQAYSNKSFDYELDKDNFPSKETVYLDGNFTQKNIITYK</sequence>
<accession>A0A6N8H9U1</accession>
<dbReference type="AlphaFoldDB" id="A0A6N8H9U1"/>
<protein>
    <recommendedName>
        <fullName evidence="3">DUF4595 domain-containing protein</fullName>
    </recommendedName>
</protein>
<dbReference type="PROSITE" id="PS51257">
    <property type="entry name" value="PROKAR_LIPOPROTEIN"/>
    <property type="match status" value="1"/>
</dbReference>
<evidence type="ECO:0000313" key="1">
    <source>
        <dbReference type="EMBL" id="MUV03072.1"/>
    </source>
</evidence>